<dbReference type="GO" id="GO:0031966">
    <property type="term" value="C:mitochondrial membrane"/>
    <property type="evidence" value="ECO:0007669"/>
    <property type="project" value="UniProtKB-SubCell"/>
</dbReference>
<evidence type="ECO:0000256" key="4">
    <source>
        <dbReference type="ARBA" id="ARBA00022737"/>
    </source>
</evidence>
<dbReference type="Gene3D" id="1.10.555.10">
    <property type="entry name" value="Rho GTPase activation protein"/>
    <property type="match status" value="1"/>
</dbReference>
<evidence type="ECO:0000256" key="5">
    <source>
        <dbReference type="ARBA" id="ARBA00022989"/>
    </source>
</evidence>
<feature type="region of interest" description="Disordered" evidence="9">
    <location>
        <begin position="1200"/>
        <end position="1281"/>
    </location>
</feature>
<name>A0A0W0GC00_MONRR</name>
<feature type="compositionally biased region" description="Pro residues" evidence="9">
    <location>
        <begin position="460"/>
        <end position="470"/>
    </location>
</feature>
<keyword evidence="7 8" id="KW-0472">Membrane</keyword>
<feature type="compositionally biased region" description="Polar residues" evidence="9">
    <location>
        <begin position="349"/>
        <end position="358"/>
    </location>
</feature>
<proteinExistence type="predicted"/>
<feature type="domain" description="Rho-GAP" evidence="10">
    <location>
        <begin position="957"/>
        <end position="1197"/>
    </location>
</feature>
<dbReference type="Proteomes" id="UP000054988">
    <property type="component" value="Unassembled WGS sequence"/>
</dbReference>
<feature type="compositionally biased region" description="Basic and acidic residues" evidence="9">
    <location>
        <begin position="1547"/>
        <end position="1559"/>
    </location>
</feature>
<feature type="compositionally biased region" description="Polar residues" evidence="9">
    <location>
        <begin position="849"/>
        <end position="864"/>
    </location>
</feature>
<feature type="region of interest" description="Disordered" evidence="9">
    <location>
        <begin position="1405"/>
        <end position="1424"/>
    </location>
</feature>
<dbReference type="eggNOG" id="KOG4269">
    <property type="taxonomic scope" value="Eukaryota"/>
</dbReference>
<evidence type="ECO:0000256" key="3">
    <source>
        <dbReference type="ARBA" id="ARBA00022692"/>
    </source>
</evidence>
<evidence type="ECO:0000256" key="2">
    <source>
        <dbReference type="ARBA" id="ARBA00022448"/>
    </source>
</evidence>
<dbReference type="Gene3D" id="1.50.40.10">
    <property type="entry name" value="Mitochondrial carrier domain"/>
    <property type="match status" value="1"/>
</dbReference>
<dbReference type="GO" id="GO:0007165">
    <property type="term" value="P:signal transduction"/>
    <property type="evidence" value="ECO:0007669"/>
    <property type="project" value="InterPro"/>
</dbReference>
<comment type="caution">
    <text evidence="11">The sequence shown here is derived from an EMBL/GenBank/DDBJ whole genome shotgun (WGS) entry which is preliminary data.</text>
</comment>
<feature type="compositionally biased region" description="Polar residues" evidence="9">
    <location>
        <begin position="746"/>
        <end position="758"/>
    </location>
</feature>
<feature type="compositionally biased region" description="Polar residues" evidence="9">
    <location>
        <begin position="1474"/>
        <end position="1499"/>
    </location>
</feature>
<evidence type="ECO:0000313" key="12">
    <source>
        <dbReference type="Proteomes" id="UP000054988"/>
    </source>
</evidence>
<organism evidence="11 12">
    <name type="scientific">Moniliophthora roreri</name>
    <name type="common">Frosty pod rot fungus</name>
    <name type="synonym">Monilia roreri</name>
    <dbReference type="NCBI Taxonomy" id="221103"/>
    <lineage>
        <taxon>Eukaryota</taxon>
        <taxon>Fungi</taxon>
        <taxon>Dikarya</taxon>
        <taxon>Basidiomycota</taxon>
        <taxon>Agaricomycotina</taxon>
        <taxon>Agaricomycetes</taxon>
        <taxon>Agaricomycetidae</taxon>
        <taxon>Agaricales</taxon>
        <taxon>Marasmiineae</taxon>
        <taxon>Marasmiaceae</taxon>
        <taxon>Moniliophthora</taxon>
    </lineage>
</organism>
<dbReference type="PRINTS" id="PR00926">
    <property type="entry name" value="MITOCARRIER"/>
</dbReference>
<dbReference type="InterPro" id="IPR023395">
    <property type="entry name" value="MCP_dom_sf"/>
</dbReference>
<dbReference type="SMART" id="SM00324">
    <property type="entry name" value="RhoGAP"/>
    <property type="match status" value="1"/>
</dbReference>
<feature type="compositionally biased region" description="Polar residues" evidence="9">
    <location>
        <begin position="1536"/>
        <end position="1546"/>
    </location>
</feature>
<feature type="repeat" description="Solcar" evidence="8">
    <location>
        <begin position="226"/>
        <end position="317"/>
    </location>
</feature>
<dbReference type="InterPro" id="IPR018108">
    <property type="entry name" value="MCP_transmembrane"/>
</dbReference>
<gene>
    <name evidence="11" type="ORF">WG66_1341</name>
</gene>
<dbReference type="SUPFAM" id="SSF103506">
    <property type="entry name" value="Mitochondrial carrier"/>
    <property type="match status" value="1"/>
</dbReference>
<feature type="compositionally biased region" description="Polar residues" evidence="9">
    <location>
        <begin position="579"/>
        <end position="594"/>
    </location>
</feature>
<dbReference type="InterPro" id="IPR002067">
    <property type="entry name" value="MCP"/>
</dbReference>
<feature type="compositionally biased region" description="Low complexity" evidence="9">
    <location>
        <begin position="1576"/>
        <end position="1603"/>
    </location>
</feature>
<evidence type="ECO:0000256" key="8">
    <source>
        <dbReference type="PROSITE-ProRule" id="PRU00282"/>
    </source>
</evidence>
<feature type="region of interest" description="Disordered" evidence="9">
    <location>
        <begin position="451"/>
        <end position="483"/>
    </location>
</feature>
<keyword evidence="2" id="KW-0813">Transport</keyword>
<feature type="region of interest" description="Disordered" evidence="9">
    <location>
        <begin position="1305"/>
        <end position="1362"/>
    </location>
</feature>
<keyword evidence="4" id="KW-0677">Repeat</keyword>
<feature type="region of interest" description="Disordered" evidence="9">
    <location>
        <begin position="1536"/>
        <end position="1632"/>
    </location>
</feature>
<evidence type="ECO:0000259" key="10">
    <source>
        <dbReference type="PROSITE" id="PS50238"/>
    </source>
</evidence>
<dbReference type="EMBL" id="LATX01000498">
    <property type="protein sequence ID" value="KTB46094.1"/>
    <property type="molecule type" value="Genomic_DNA"/>
</dbReference>
<protein>
    <recommendedName>
        <fullName evidence="10">Rho-GAP domain-containing protein</fullName>
    </recommendedName>
</protein>
<feature type="region of interest" description="Disordered" evidence="9">
    <location>
        <begin position="1067"/>
        <end position="1101"/>
    </location>
</feature>
<feature type="repeat" description="Solcar" evidence="8">
    <location>
        <begin position="74"/>
        <end position="219"/>
    </location>
</feature>
<evidence type="ECO:0000256" key="7">
    <source>
        <dbReference type="ARBA" id="ARBA00023136"/>
    </source>
</evidence>
<evidence type="ECO:0000313" key="11">
    <source>
        <dbReference type="EMBL" id="KTB46094.1"/>
    </source>
</evidence>
<keyword evidence="3 8" id="KW-0812">Transmembrane</keyword>
<feature type="region of interest" description="Disordered" evidence="9">
    <location>
        <begin position="824"/>
        <end position="902"/>
    </location>
</feature>
<comment type="subcellular location">
    <subcellularLocation>
        <location evidence="1">Mitochondrion membrane</location>
        <topology evidence="1">Multi-pass membrane protein</topology>
    </subcellularLocation>
</comment>
<feature type="compositionally biased region" description="Polar residues" evidence="9">
    <location>
        <begin position="1409"/>
        <end position="1424"/>
    </location>
</feature>
<feature type="region of interest" description="Disordered" evidence="9">
    <location>
        <begin position="611"/>
        <end position="792"/>
    </location>
</feature>
<feature type="compositionally biased region" description="Pro residues" evidence="9">
    <location>
        <begin position="773"/>
        <end position="787"/>
    </location>
</feature>
<evidence type="ECO:0000256" key="9">
    <source>
        <dbReference type="SAM" id="MobiDB-lite"/>
    </source>
</evidence>
<dbReference type="PANTHER" id="PTHR24089">
    <property type="entry name" value="SOLUTE CARRIER FAMILY 25"/>
    <property type="match status" value="1"/>
</dbReference>
<evidence type="ECO:0000256" key="1">
    <source>
        <dbReference type="ARBA" id="ARBA00004225"/>
    </source>
</evidence>
<feature type="compositionally biased region" description="Polar residues" evidence="9">
    <location>
        <begin position="1307"/>
        <end position="1335"/>
    </location>
</feature>
<dbReference type="CDD" id="cd00159">
    <property type="entry name" value="RhoGAP"/>
    <property type="match status" value="1"/>
</dbReference>
<dbReference type="InterPro" id="IPR008936">
    <property type="entry name" value="Rho_GTPase_activation_prot"/>
</dbReference>
<keyword evidence="6" id="KW-0496">Mitochondrion</keyword>
<dbReference type="PROSITE" id="PS50920">
    <property type="entry name" value="SOLCAR"/>
    <property type="match status" value="2"/>
</dbReference>
<keyword evidence="5" id="KW-1133">Transmembrane helix</keyword>
<dbReference type="GO" id="GO:0055085">
    <property type="term" value="P:transmembrane transport"/>
    <property type="evidence" value="ECO:0007669"/>
    <property type="project" value="InterPro"/>
</dbReference>
<feature type="region of interest" description="Disordered" evidence="9">
    <location>
        <begin position="515"/>
        <end position="594"/>
    </location>
</feature>
<dbReference type="Pfam" id="PF00153">
    <property type="entry name" value="Mito_carr"/>
    <property type="match status" value="4"/>
</dbReference>
<feature type="region of interest" description="Disordered" evidence="9">
    <location>
        <begin position="321"/>
        <end position="377"/>
    </location>
</feature>
<feature type="region of interest" description="Disordered" evidence="9">
    <location>
        <begin position="1432"/>
        <end position="1499"/>
    </location>
</feature>
<feature type="compositionally biased region" description="Low complexity" evidence="9">
    <location>
        <begin position="873"/>
        <end position="892"/>
    </location>
</feature>
<accession>A0A0W0GC00</accession>
<feature type="compositionally biased region" description="Low complexity" evidence="9">
    <location>
        <begin position="824"/>
        <end position="843"/>
    </location>
</feature>
<feature type="compositionally biased region" description="Basic and acidic residues" evidence="9">
    <location>
        <begin position="515"/>
        <end position="563"/>
    </location>
</feature>
<reference evidence="11 12" key="1">
    <citation type="submission" date="2015-12" db="EMBL/GenBank/DDBJ databases">
        <title>Draft genome sequence of Moniliophthora roreri, the causal agent of frosty pod rot of cacao.</title>
        <authorList>
            <person name="Aime M.C."/>
            <person name="Diaz-Valderrama J.R."/>
            <person name="Kijpornyongpan T."/>
            <person name="Phillips-Mora W."/>
        </authorList>
    </citation>
    <scope>NUCLEOTIDE SEQUENCE [LARGE SCALE GENOMIC DNA]</scope>
    <source>
        <strain evidence="11 12">MCA 2952</strain>
    </source>
</reference>
<dbReference type="SUPFAM" id="SSF48350">
    <property type="entry name" value="GTPase activation domain, GAP"/>
    <property type="match status" value="1"/>
</dbReference>
<feature type="compositionally biased region" description="Polar residues" evidence="9">
    <location>
        <begin position="724"/>
        <end position="737"/>
    </location>
</feature>
<sequence length="1654" mass="175184">MSSSNNAENRKLIGILSPEVASYFIAGGCAGAASRTVVSPLERLKIIQQVQPKGSTQYKGVWNSLWFARGSRELDTPKRLASGALAGITSVCSTYPLDLVRARLSIATASIPINALPSATESLGAALASTTTSAAASATKATTSSPKLINAIHTSAAAQASALSHSYKPSELTIWGMTMKIVREEGGVRGLYRGLVATAFGVAPYVGINFAAYELLRGIITPPGKTSVARKLTCGALAGSISQTLTYPFDVLRRKMQVTGMKSSGLGIKYNGAFEALIGIIRTEGFVGLYRGLWPNLLKVAPSIATSFFTGTPRCAQALQRREMDSENALSAPSVPRHRIQDLAIPRPRSSSLAQAMGQSYSSKQSPPSPQKGIAGLASGGFKLKRAFAARRKKSEDATKLFASGSQQLGPSDGPGPSSQVAAAAPLKVTAPSLPPMKRNKLTIVTQVLTGGSKSQSPASPLPPPPPPKPVSLQDAKQSPSTLSKTFHTVSDDHRGSIIPVTPAISSAVTFMRMGEEQREQELPKPEARPKEKDLEKKEERSSRDQAGEATDKELKQLWRKSDSTMSHHTIRPGAAAGNRNSRPVSMAESLQSNHTVVPVNKRLSALLTDAEFHMPEEDDSSFKSASEELVSVPPQTLLNSPENPSPSPTPSTKKMKNRRSMSLNLGPLIPKAHVTPPAASVGSLAELHSPTRSLPESHPSPPITPTSSRETPTLTRAAANGIISPSSTGPQSTGNNIRGRLAAWSATTHSTRGQNLNPAAPTPSKPERHFPNAPPSSFPRKTPSPQPHATGLRQTAISITGGLAPAAGLAKRAVEKMGRAWGGFSSNSSGSGYSSSSSSITSDHNLGRTVSNNTGSIPSLSSKGKSRRTPDAPSGSWSISSASTSDSEAFAGPTLGKKIRGPMRTRAGGIVFGRDLSVVVRETAIGVGIPGHYGQKDIEKKTGHEKGDNVSKEMLKTLETRMLPALIVRCAQHLLLWGVHEEGLFRVNGRPSHVSKIRHEFDTGADYDMRDCSPGELDPHAVASIFKAFLRELPEPILTHSLVPYFEAALSQENALNAEQQAAASPLKIGGRGPTLPSGPKSGFSSLRKPPSLSTLAMPNFSGMKPPSRSLLRALKSLLDQLPPENKDLIRTVTELIKTTAKEHKDTKMPLSNLLLVFCPSLNMNPPLLRVLCEAEEIWEGAPIDSPVLDIKRDSVVLDIKPPSPIPEAKISTEDAADEEGDDKFSDARDGTEEDEALDATKEIAACESRSDESHVSSSAGERPTRKLTGPRSRPVGPRRAHAPITIAGHEVSVAEPVLTALPVSPSASTESVSTFESQSVASENRSFASHGNVSSPPPLSSSFESLPTASSSSVAPSLTDVRLETELDVKPASLSSVDIAGDAEHDILSPSRYMAVNPVGPVEFPKTSGSSPTTPVTATNRRSIPILALSGFSSSSDPNSSPSSSVPPSPSGRSRRLKKPSLHLLFSKRSTEPLNISSPQPSPYTKRSASDSSVSTPLTAMTAPQFDLPHALDTNIETLHLNLGTGFDVESSNLAQAESQSHTPHTSEDKAKEDEPVIRPPSGETPIAKMYAASTSSLSLSQSTNGQSQPLSSIPAPALPSHLRLKPTRQPSKASVNSTASSNHLGLLDDEDQEDWTQSVLIAAGAEWNLRR</sequence>
<feature type="compositionally biased region" description="Polar residues" evidence="9">
    <location>
        <begin position="1611"/>
        <end position="1626"/>
    </location>
</feature>
<dbReference type="PROSITE" id="PS50238">
    <property type="entry name" value="RHOGAP"/>
    <property type="match status" value="1"/>
</dbReference>
<feature type="compositionally biased region" description="Low complexity" evidence="9">
    <location>
        <begin position="1432"/>
        <end position="1446"/>
    </location>
</feature>
<dbReference type="InterPro" id="IPR000198">
    <property type="entry name" value="RhoGAP_dom"/>
</dbReference>
<evidence type="ECO:0000256" key="6">
    <source>
        <dbReference type="ARBA" id="ARBA00023128"/>
    </source>
</evidence>
<dbReference type="Pfam" id="PF00620">
    <property type="entry name" value="RhoGAP"/>
    <property type="match status" value="2"/>
</dbReference>